<dbReference type="InterPro" id="IPR022380">
    <property type="entry name" value="Glu-Q_tRNA(Asp)_Synthase"/>
</dbReference>
<evidence type="ECO:0000313" key="11">
    <source>
        <dbReference type="Proteomes" id="UP000256334"/>
    </source>
</evidence>
<keyword evidence="2 7" id="KW-0479">Metal-binding</keyword>
<dbReference type="GO" id="GO:0004818">
    <property type="term" value="F:glutamate-tRNA ligase activity"/>
    <property type="evidence" value="ECO:0007669"/>
    <property type="project" value="TreeGrafter"/>
</dbReference>
<keyword evidence="1 7" id="KW-0436">Ligase</keyword>
<feature type="binding site" evidence="7">
    <location>
        <position position="108"/>
    </location>
    <ligand>
        <name>Zn(2+)</name>
        <dbReference type="ChEBI" id="CHEBI:29105"/>
    </ligand>
</feature>
<dbReference type="GO" id="GO:0005829">
    <property type="term" value="C:cytosol"/>
    <property type="evidence" value="ECO:0007669"/>
    <property type="project" value="TreeGrafter"/>
</dbReference>
<keyword evidence="6 7" id="KW-0030">Aminoacyl-tRNA synthetase</keyword>
<dbReference type="InterPro" id="IPR000924">
    <property type="entry name" value="Glu/Gln-tRNA-synth"/>
</dbReference>
<dbReference type="PRINTS" id="PR00987">
    <property type="entry name" value="TRNASYNTHGLU"/>
</dbReference>
<dbReference type="EC" id="6.1.1.-" evidence="7"/>
<dbReference type="AlphaFoldDB" id="A0A3D9DS18"/>
<evidence type="ECO:0000313" key="10">
    <source>
        <dbReference type="EMBL" id="REC93471.1"/>
    </source>
</evidence>
<dbReference type="RefSeq" id="WP_115855582.1">
    <property type="nucleotide sequence ID" value="NZ_QRDJ01000011.1"/>
</dbReference>
<feature type="binding site" evidence="7">
    <location>
        <position position="180"/>
    </location>
    <ligand>
        <name>L-glutamate</name>
        <dbReference type="ChEBI" id="CHEBI:29985"/>
    </ligand>
</feature>
<dbReference type="SUPFAM" id="SSF52374">
    <property type="entry name" value="Nucleotidylyl transferase"/>
    <property type="match status" value="1"/>
</dbReference>
<dbReference type="GO" id="GO:0006424">
    <property type="term" value="P:glutamyl-tRNA aminoacylation"/>
    <property type="evidence" value="ECO:0007669"/>
    <property type="project" value="InterPro"/>
</dbReference>
<feature type="short sequence motif" description="'KMSKS' region" evidence="7">
    <location>
        <begin position="236"/>
        <end position="240"/>
    </location>
</feature>
<dbReference type="InterPro" id="IPR014729">
    <property type="entry name" value="Rossmann-like_a/b/a_fold"/>
</dbReference>
<keyword evidence="11" id="KW-1185">Reference proteome</keyword>
<feature type="domain" description="Glutamyl/glutaminyl-tRNA synthetase class Ib catalytic" evidence="9">
    <location>
        <begin position="13"/>
        <end position="114"/>
    </location>
</feature>
<feature type="binding site" evidence="7">
    <location>
        <position position="52"/>
    </location>
    <ligand>
        <name>L-glutamate</name>
        <dbReference type="ChEBI" id="CHEBI:29985"/>
    </ligand>
</feature>
<dbReference type="PANTHER" id="PTHR43311:SF1">
    <property type="entry name" value="GLUTAMYL-Q TRNA(ASP) SYNTHETASE"/>
    <property type="match status" value="1"/>
</dbReference>
<evidence type="ECO:0000259" key="9">
    <source>
        <dbReference type="Pfam" id="PF00749"/>
    </source>
</evidence>
<feature type="binding site" evidence="7">
    <location>
        <position position="110"/>
    </location>
    <ligand>
        <name>Zn(2+)</name>
        <dbReference type="ChEBI" id="CHEBI:29105"/>
    </ligand>
</feature>
<accession>A0A3D9DS18</accession>
<feature type="short sequence motif" description="'HIGH' region" evidence="7">
    <location>
        <begin position="19"/>
        <end position="29"/>
    </location>
</feature>
<evidence type="ECO:0000256" key="4">
    <source>
        <dbReference type="ARBA" id="ARBA00022833"/>
    </source>
</evidence>
<feature type="binding site" evidence="7">
    <location>
        <position position="125"/>
    </location>
    <ligand>
        <name>Zn(2+)</name>
        <dbReference type="ChEBI" id="CHEBI:29105"/>
    </ligand>
</feature>
<dbReference type="NCBIfam" id="TIGR03838">
    <property type="entry name" value="queuosine_YadB"/>
    <property type="match status" value="1"/>
</dbReference>
<comment type="function">
    <text evidence="7">Catalyzes the tRNA-independent activation of glutamate in presence of ATP and the subsequent transfer of glutamate onto a tRNA(Asp). Glutamate is transferred on the 2-amino-5-(4,5-dihydroxy-2-cyclopenten-1-yl) moiety of the queuosine in the wobble position of the QUC anticodon.</text>
</comment>
<evidence type="ECO:0000256" key="8">
    <source>
        <dbReference type="RuleBase" id="RU363037"/>
    </source>
</evidence>
<comment type="caution">
    <text evidence="10">The sequence shown here is derived from an EMBL/GenBank/DDBJ whole genome shotgun (WGS) entry which is preliminary data.</text>
</comment>
<dbReference type="InterPro" id="IPR020058">
    <property type="entry name" value="Glu/Gln-tRNA-synth_Ib_cat-dom"/>
</dbReference>
<feature type="domain" description="Glutamyl/glutaminyl-tRNA synthetase class Ib catalytic" evidence="9">
    <location>
        <begin position="133"/>
        <end position="267"/>
    </location>
</feature>
<dbReference type="GO" id="GO:0006400">
    <property type="term" value="P:tRNA modification"/>
    <property type="evidence" value="ECO:0007669"/>
    <property type="project" value="InterPro"/>
</dbReference>
<dbReference type="Gene3D" id="3.40.50.620">
    <property type="entry name" value="HUPs"/>
    <property type="match status" value="1"/>
</dbReference>
<evidence type="ECO:0000256" key="7">
    <source>
        <dbReference type="HAMAP-Rule" id="MF_01428"/>
    </source>
</evidence>
<keyword evidence="3 7" id="KW-0547">Nucleotide-binding</keyword>
<feature type="binding site" evidence="7">
    <location>
        <position position="239"/>
    </location>
    <ligand>
        <name>ATP</name>
        <dbReference type="ChEBI" id="CHEBI:30616"/>
    </ligand>
</feature>
<name>A0A3D9DS18_9GAMM</name>
<dbReference type="NCBIfam" id="NF004314">
    <property type="entry name" value="PRK05710.1-3"/>
    <property type="match status" value="1"/>
</dbReference>
<comment type="similarity">
    <text evidence="7">Belongs to the class-I aminoacyl-tRNA synthetase family. GluQ subfamily.</text>
</comment>
<evidence type="ECO:0000256" key="2">
    <source>
        <dbReference type="ARBA" id="ARBA00022723"/>
    </source>
</evidence>
<reference evidence="10 11" key="1">
    <citation type="submission" date="2018-07" db="EMBL/GenBank/DDBJ databases">
        <title>Genomic Encyclopedia of Type Strains, Phase IV (KMG-IV): sequencing the most valuable type-strain genomes for metagenomic binning, comparative biology and taxonomic classification.</title>
        <authorList>
            <person name="Goeker M."/>
        </authorList>
    </citation>
    <scope>NUCLEOTIDE SEQUENCE [LARGE SCALE GENOMIC DNA]</scope>
    <source>
        <strain evidence="10 11">DSM 14324</strain>
    </source>
</reference>
<feature type="binding site" evidence="7">
    <location>
        <position position="121"/>
    </location>
    <ligand>
        <name>Zn(2+)</name>
        <dbReference type="ChEBI" id="CHEBI:29105"/>
    </ligand>
</feature>
<feature type="binding site" evidence="7">
    <location>
        <begin position="16"/>
        <end position="20"/>
    </location>
    <ligand>
        <name>L-glutamate</name>
        <dbReference type="ChEBI" id="CHEBI:29985"/>
    </ligand>
</feature>
<protein>
    <recommendedName>
        <fullName evidence="7">Glutamyl-Q tRNA(Asp) synthetase</fullName>
        <shortName evidence="7">Glu-Q-RSs</shortName>
        <ecNumber evidence="7">6.1.1.-</ecNumber>
    </recommendedName>
</protein>
<dbReference type="InterPro" id="IPR049940">
    <property type="entry name" value="GluQ/Sye"/>
</dbReference>
<comment type="cofactor">
    <cofactor evidence="7">
        <name>Zn(2+)</name>
        <dbReference type="ChEBI" id="CHEBI:29105"/>
    </cofactor>
    <text evidence="7">Binds 1 zinc ion per subunit.</text>
</comment>
<dbReference type="EMBL" id="QRDJ01000011">
    <property type="protein sequence ID" value="REC93471.1"/>
    <property type="molecule type" value="Genomic_DNA"/>
</dbReference>
<keyword evidence="5 7" id="KW-0067">ATP-binding</keyword>
<keyword evidence="4 7" id="KW-0862">Zinc</keyword>
<dbReference type="PANTHER" id="PTHR43311">
    <property type="entry name" value="GLUTAMATE--TRNA LIGASE"/>
    <property type="match status" value="1"/>
</dbReference>
<organism evidence="10 11">
    <name type="scientific">Kushneria indalinina DSM 14324</name>
    <dbReference type="NCBI Taxonomy" id="1122140"/>
    <lineage>
        <taxon>Bacteria</taxon>
        <taxon>Pseudomonadati</taxon>
        <taxon>Pseudomonadota</taxon>
        <taxon>Gammaproteobacteria</taxon>
        <taxon>Oceanospirillales</taxon>
        <taxon>Halomonadaceae</taxon>
        <taxon>Kushneria</taxon>
    </lineage>
</organism>
<gene>
    <name evidence="7" type="primary">gluQ</name>
    <name evidence="10" type="ORF">C8D72_3372</name>
</gene>
<evidence type="ECO:0000256" key="6">
    <source>
        <dbReference type="ARBA" id="ARBA00023146"/>
    </source>
</evidence>
<keyword evidence="8" id="KW-0648">Protein biosynthesis</keyword>
<dbReference type="OrthoDB" id="9807503at2"/>
<evidence type="ECO:0000256" key="3">
    <source>
        <dbReference type="ARBA" id="ARBA00022741"/>
    </source>
</evidence>
<dbReference type="HAMAP" id="MF_01428">
    <property type="entry name" value="Glu_Q_tRNA_synth"/>
    <property type="match status" value="1"/>
</dbReference>
<dbReference type="Proteomes" id="UP000256334">
    <property type="component" value="Unassembled WGS sequence"/>
</dbReference>
<proteinExistence type="inferred from homology"/>
<dbReference type="GO" id="GO:0008270">
    <property type="term" value="F:zinc ion binding"/>
    <property type="evidence" value="ECO:0007669"/>
    <property type="project" value="UniProtKB-UniRule"/>
</dbReference>
<sequence length="304" mass="33880">MPGTRHVENGPAVVGRFAPTPSGPLHFGSLLTALASWLDVRARGGRWLLRMEDIDPPRCPPGASDTILEQLDAFGLYHDGAVDYQQDHDSDYQQALDTLVERGMAYPCSCSRKEWQHLGVYPGWCRQGPLHPERDCAWRLRTDIGEPAIHWQDRRLGQQHWSLPELGDVVLKRRDGLWAYQLAVVVDDARQGVTDIVRGVDLLDNTPWQIRLQQALGYTTPEYLHLPLVIAGNGQKLSKQNLAPALSLQDHAVRPLLHEALTLLGQSPSQTLCHAPVGEQLKAAIDGWQPHVLSSHNVQQTTSK</sequence>
<dbReference type="GO" id="GO:0005524">
    <property type="term" value="F:ATP binding"/>
    <property type="evidence" value="ECO:0007669"/>
    <property type="project" value="UniProtKB-KW"/>
</dbReference>
<feature type="binding site" evidence="7">
    <location>
        <position position="198"/>
    </location>
    <ligand>
        <name>L-glutamate</name>
        <dbReference type="ChEBI" id="CHEBI:29985"/>
    </ligand>
</feature>
<evidence type="ECO:0000256" key="5">
    <source>
        <dbReference type="ARBA" id="ARBA00022840"/>
    </source>
</evidence>
<dbReference type="Pfam" id="PF00749">
    <property type="entry name" value="tRNA-synt_1c"/>
    <property type="match status" value="2"/>
</dbReference>
<evidence type="ECO:0000256" key="1">
    <source>
        <dbReference type="ARBA" id="ARBA00022598"/>
    </source>
</evidence>